<dbReference type="EMBL" id="PSPG01000013">
    <property type="protein sequence ID" value="PXF20994.1"/>
    <property type="molecule type" value="Genomic_DNA"/>
</dbReference>
<organism evidence="3 4">
    <name type="scientific">Candidatus Thalassarchaeum betae</name>
    <dbReference type="NCBI Taxonomy" id="2599289"/>
    <lineage>
        <taxon>Archaea</taxon>
        <taxon>Methanobacteriati</taxon>
        <taxon>Thermoplasmatota</taxon>
        <taxon>Candidatus Poseidoniia</taxon>
        <taxon>Candidatus Poseidoniales</taxon>
        <taxon>Candidatus Thalassarchaeaceae</taxon>
        <taxon>Candidatus Thalassarchaeum</taxon>
    </lineage>
</organism>
<proteinExistence type="predicted"/>
<gene>
    <name evidence="3" type="ORF">CXX69_06045</name>
</gene>
<dbReference type="InterPro" id="IPR040777">
    <property type="entry name" value="DUF5591"/>
</dbReference>
<evidence type="ECO:0000313" key="4">
    <source>
        <dbReference type="Proteomes" id="UP000248161"/>
    </source>
</evidence>
<dbReference type="Gene3D" id="3.40.50.10630">
    <property type="entry name" value="Uracil-DNA glycosylase-like"/>
    <property type="match status" value="1"/>
</dbReference>
<evidence type="ECO:0000256" key="1">
    <source>
        <dbReference type="ARBA" id="ARBA00022694"/>
    </source>
</evidence>
<evidence type="ECO:0000313" key="3">
    <source>
        <dbReference type="EMBL" id="PXF20994.1"/>
    </source>
</evidence>
<comment type="caution">
    <text evidence="3">The sequence shown here is derived from an EMBL/GenBank/DDBJ whole genome shotgun (WGS) entry which is preliminary data.</text>
</comment>
<accession>A0A2V3HPD2</accession>
<reference evidence="3 4" key="1">
    <citation type="journal article" date="2015" name="Nat. Commun.">
        <title>Genomic and transcriptomic evidence for scavenging of diverse organic compounds by widespread deep-sea archaea.</title>
        <authorList>
            <person name="Li M."/>
            <person name="Baker B.J."/>
            <person name="Anantharaman K."/>
            <person name="Jain S."/>
            <person name="Breier J.A."/>
            <person name="Dick G.J."/>
        </authorList>
    </citation>
    <scope>NUCLEOTIDE SEQUENCE [LARGE SCALE GENOMIC DNA]</scope>
    <source>
        <strain evidence="3">Cayman_51_deep</strain>
    </source>
</reference>
<dbReference type="Proteomes" id="UP000248161">
    <property type="component" value="Unassembled WGS sequence"/>
</dbReference>
<dbReference type="SUPFAM" id="SSF51713">
    <property type="entry name" value="tRNA-guanine transglycosylase"/>
    <property type="match status" value="1"/>
</dbReference>
<protein>
    <recommendedName>
        <fullName evidence="2">DUF5591 domain-containing protein</fullName>
    </recommendedName>
</protein>
<dbReference type="SUPFAM" id="SSF52141">
    <property type="entry name" value="Uracil-DNA glycosylase-like"/>
    <property type="match status" value="1"/>
</dbReference>
<evidence type="ECO:0000259" key="2">
    <source>
        <dbReference type="Pfam" id="PF17884"/>
    </source>
</evidence>
<sequence>MSERPLARGVAARHRFGRLMSLGDRYQPVAWTPGLVLGPQDPELPPALAPFASLREGGSPPARITLSTRANLCYPFDCEDIWEATEGLVLPPSLAESDSGEFASGAQLLPVSWQAMHHDRSLNDADLEPSVVVLVDAPQLAKRPGMLVDALDALRVRFPTSLLWTPGIAGPDNCALLAWMGVDLFDMARSRHASSLGVLLSEDGPRDVEETIGETADMDAQCAAWSRAIAATRTAIRNGSLRELAERQSTSSPRSVERLRQHDAKMREHEGWRAGLARVVGSERTLRCHTYTSREDALIHDWRNRVADEHEPPEHQREVLVLLPCSATKPYRVSQSHRRFRRAIQSNGAHQVMVTAPLGLVPRELEEIWPAANYDIPVTGDWDSDELAVIHDMVARLASRVGYSLIINHSGVEIEVKALEVVDTRGDDSAGSEEALERLTSEVNRAAEDLRLPNLKKGRHRLAQLRALSRFQHGTDTWLEGASIQGRPPIFTIKREGVQIAQWNPRTGRFAFSKSCLPLLDACDALPRVLLRTGVEWRGDLFATNVESAEAGIRAGDEVLVMQDGGLVGSARAEAPGWEWPNGPGRLARAHHRL</sequence>
<feature type="domain" description="DUF5591" evidence="2">
    <location>
        <begin position="299"/>
        <end position="441"/>
    </location>
</feature>
<dbReference type="GO" id="GO:0006400">
    <property type="term" value="P:tRNA modification"/>
    <property type="evidence" value="ECO:0007669"/>
    <property type="project" value="InterPro"/>
</dbReference>
<keyword evidence="1" id="KW-0819">tRNA processing</keyword>
<dbReference type="AlphaFoldDB" id="A0A2V3HPD2"/>
<dbReference type="Pfam" id="PF17884">
    <property type="entry name" value="DUF5591"/>
    <property type="match status" value="1"/>
</dbReference>
<dbReference type="InterPro" id="IPR036511">
    <property type="entry name" value="TGT-like_sf"/>
</dbReference>
<dbReference type="InterPro" id="IPR036895">
    <property type="entry name" value="Uracil-DNA_glycosylase-like_sf"/>
</dbReference>
<name>A0A2V3HPD2_9ARCH</name>